<proteinExistence type="predicted"/>
<dbReference type="KEGG" id="pseg:D3H65_13645"/>
<evidence type="ECO:0000259" key="1">
    <source>
        <dbReference type="Pfam" id="PF14534"/>
    </source>
</evidence>
<dbReference type="Proteomes" id="UP000263900">
    <property type="component" value="Chromosome"/>
</dbReference>
<dbReference type="InterPro" id="IPR027843">
    <property type="entry name" value="DUF4440"/>
</dbReference>
<protein>
    <recommendedName>
        <fullName evidence="1">DUF4440 domain-containing protein</fullName>
    </recommendedName>
</protein>
<dbReference type="InterPro" id="IPR032710">
    <property type="entry name" value="NTF2-like_dom_sf"/>
</dbReference>
<dbReference type="Pfam" id="PF14534">
    <property type="entry name" value="DUF4440"/>
    <property type="match status" value="1"/>
</dbReference>
<evidence type="ECO:0000313" key="3">
    <source>
        <dbReference type="Proteomes" id="UP000263900"/>
    </source>
</evidence>
<dbReference type="OrthoDB" id="1119084at2"/>
<dbReference type="SUPFAM" id="SSF54427">
    <property type="entry name" value="NTF2-like"/>
    <property type="match status" value="1"/>
</dbReference>
<accession>A0A3B7MNR3</accession>
<dbReference type="Gene3D" id="3.10.450.50">
    <property type="match status" value="1"/>
</dbReference>
<name>A0A3B7MNR3_9BACT</name>
<feature type="domain" description="DUF4440" evidence="1">
    <location>
        <begin position="19"/>
        <end position="123"/>
    </location>
</feature>
<evidence type="ECO:0000313" key="2">
    <source>
        <dbReference type="EMBL" id="AXY74963.1"/>
    </source>
</evidence>
<keyword evidence="3" id="KW-1185">Reference proteome</keyword>
<gene>
    <name evidence="2" type="ORF">D3H65_13645</name>
</gene>
<sequence>MMAFIVTQSSYSQADQDVVAAERAFARYAITHSMRQAFLQYLDSQGVVFARRGAIRNGIEQWTATPESSMKLLWQPAFAAMAASGDMGFTTGPYELRQTMEDTALDAGQYTTIWVKNKAGEWKFLVDLGTHYKQSLYDKQSLQQAPAFTSAPVEETSILLTEKKFVIDYAARGTMAFREVIMPGSWFNMDREHPHHTLPAIEQALLKVPADLVFTPVASGMARSRDLAYVYGMVTNKERTDNYLRIWAHTSTGWKLLVQVLKW</sequence>
<reference evidence="2 3" key="1">
    <citation type="submission" date="2018-09" db="EMBL/GenBank/DDBJ databases">
        <title>Genome sequencing of strain 6GH32-13.</title>
        <authorList>
            <person name="Weon H.-Y."/>
            <person name="Heo J."/>
            <person name="Kwon S.-W."/>
        </authorList>
    </citation>
    <scope>NUCLEOTIDE SEQUENCE [LARGE SCALE GENOMIC DNA]</scope>
    <source>
        <strain evidence="2 3">5GH32-13</strain>
    </source>
</reference>
<organism evidence="2 3">
    <name type="scientific">Paraflavitalea soli</name>
    <dbReference type="NCBI Taxonomy" id="2315862"/>
    <lineage>
        <taxon>Bacteria</taxon>
        <taxon>Pseudomonadati</taxon>
        <taxon>Bacteroidota</taxon>
        <taxon>Chitinophagia</taxon>
        <taxon>Chitinophagales</taxon>
        <taxon>Chitinophagaceae</taxon>
        <taxon>Paraflavitalea</taxon>
    </lineage>
</organism>
<dbReference type="AlphaFoldDB" id="A0A3B7MNR3"/>
<dbReference type="EMBL" id="CP032157">
    <property type="protein sequence ID" value="AXY74963.1"/>
    <property type="molecule type" value="Genomic_DNA"/>
</dbReference>